<reference evidence="3" key="1">
    <citation type="journal article" date="2019" name="Int. J. Syst. Evol. Microbiol.">
        <title>The Global Catalogue of Microorganisms (GCM) 10K type strain sequencing project: providing services to taxonomists for standard genome sequencing and annotation.</title>
        <authorList>
            <consortium name="The Broad Institute Genomics Platform"/>
            <consortium name="The Broad Institute Genome Sequencing Center for Infectious Disease"/>
            <person name="Wu L."/>
            <person name="Ma J."/>
        </authorList>
    </citation>
    <scope>NUCLEOTIDE SEQUENCE [LARGE SCALE GENOMIC DNA]</scope>
    <source>
        <strain evidence="3">JCM 16374</strain>
    </source>
</reference>
<name>A0ABP6EIQ0_9ACTN</name>
<accession>A0ABP6EIQ0</accession>
<gene>
    <name evidence="2" type="ORF">GCM10009864_39150</name>
</gene>
<sequence>MLRGRACVGNRIARGRSDPRRTEGNPPGPRLRYPHRPPKIPFPADFDGVKGARAARARERAVPASRAAEPCAAQRTE</sequence>
<dbReference type="EMBL" id="BAAARK010000011">
    <property type="protein sequence ID" value="GAA2665998.1"/>
    <property type="molecule type" value="Genomic_DNA"/>
</dbReference>
<feature type="region of interest" description="Disordered" evidence="1">
    <location>
        <begin position="58"/>
        <end position="77"/>
    </location>
</feature>
<dbReference type="Proteomes" id="UP001500994">
    <property type="component" value="Unassembled WGS sequence"/>
</dbReference>
<comment type="caution">
    <text evidence="2">The sequence shown here is derived from an EMBL/GenBank/DDBJ whole genome shotgun (WGS) entry which is preliminary data.</text>
</comment>
<keyword evidence="3" id="KW-1185">Reference proteome</keyword>
<evidence type="ECO:0000256" key="1">
    <source>
        <dbReference type="SAM" id="MobiDB-lite"/>
    </source>
</evidence>
<proteinExistence type="predicted"/>
<protein>
    <submittedName>
        <fullName evidence="2">Uncharacterized protein</fullName>
    </submittedName>
</protein>
<organism evidence="2 3">
    <name type="scientific">Streptomyces lunalinharesii</name>
    <dbReference type="NCBI Taxonomy" id="333384"/>
    <lineage>
        <taxon>Bacteria</taxon>
        <taxon>Bacillati</taxon>
        <taxon>Actinomycetota</taxon>
        <taxon>Actinomycetes</taxon>
        <taxon>Kitasatosporales</taxon>
        <taxon>Streptomycetaceae</taxon>
        <taxon>Streptomyces</taxon>
    </lineage>
</organism>
<feature type="region of interest" description="Disordered" evidence="1">
    <location>
        <begin position="1"/>
        <end position="42"/>
    </location>
</feature>
<evidence type="ECO:0000313" key="3">
    <source>
        <dbReference type="Proteomes" id="UP001500994"/>
    </source>
</evidence>
<evidence type="ECO:0000313" key="2">
    <source>
        <dbReference type="EMBL" id="GAA2665998.1"/>
    </source>
</evidence>